<evidence type="ECO:0000313" key="2">
    <source>
        <dbReference type="EMBL" id="AEB94313.1"/>
    </source>
</evidence>
<dbReference type="eggNOG" id="arCOG00131">
    <property type="taxonomic scope" value="Archaea"/>
</dbReference>
<dbReference type="AlphaFoldDB" id="F4FYS4"/>
<feature type="transmembrane region" description="Helical" evidence="1">
    <location>
        <begin position="234"/>
        <end position="253"/>
    </location>
</feature>
<reference evidence="2 3" key="1">
    <citation type="journal article" date="2011" name="J. Bacteriol.">
        <title>Complete genome sequence of Metallosphaera cuprina, a metal sulfide-oxidizing archaeon from a hot spring.</title>
        <authorList>
            <person name="Liu L.J."/>
            <person name="You X.Y."/>
            <person name="Zheng H."/>
            <person name="Wang S."/>
            <person name="Jiang C.Y."/>
            <person name="Liu S.J."/>
        </authorList>
    </citation>
    <scope>NUCLEOTIDE SEQUENCE [LARGE SCALE GENOMIC DNA]</scope>
    <source>
        <strain evidence="2 3">Ar-4</strain>
    </source>
</reference>
<feature type="transmembrane region" description="Helical" evidence="1">
    <location>
        <begin position="20"/>
        <end position="41"/>
    </location>
</feature>
<dbReference type="InterPro" id="IPR011701">
    <property type="entry name" value="MFS"/>
</dbReference>
<dbReference type="SUPFAM" id="SSF103473">
    <property type="entry name" value="MFS general substrate transporter"/>
    <property type="match status" value="1"/>
</dbReference>
<feature type="transmembrane region" description="Helical" evidence="1">
    <location>
        <begin position="47"/>
        <end position="69"/>
    </location>
</feature>
<feature type="transmembrane region" description="Helical" evidence="1">
    <location>
        <begin position="296"/>
        <end position="317"/>
    </location>
</feature>
<feature type="transmembrane region" description="Helical" evidence="1">
    <location>
        <begin position="265"/>
        <end position="284"/>
    </location>
</feature>
<feature type="transmembrane region" description="Helical" evidence="1">
    <location>
        <begin position="138"/>
        <end position="156"/>
    </location>
</feature>
<keyword evidence="1" id="KW-0812">Transmembrane</keyword>
<keyword evidence="3" id="KW-1185">Reference proteome</keyword>
<dbReference type="Pfam" id="PF07690">
    <property type="entry name" value="MFS_1"/>
    <property type="match status" value="1"/>
</dbReference>
<accession>F4FYS4</accession>
<keyword evidence="1" id="KW-1133">Transmembrane helix</keyword>
<feature type="transmembrane region" description="Helical" evidence="1">
    <location>
        <begin position="107"/>
        <end position="126"/>
    </location>
</feature>
<feature type="transmembrane region" description="Helical" evidence="1">
    <location>
        <begin position="81"/>
        <end position="101"/>
    </location>
</feature>
<dbReference type="InterPro" id="IPR036259">
    <property type="entry name" value="MFS_trans_sf"/>
</dbReference>
<feature type="transmembrane region" description="Helical" evidence="1">
    <location>
        <begin position="357"/>
        <end position="375"/>
    </location>
</feature>
<dbReference type="GO" id="GO:0022857">
    <property type="term" value="F:transmembrane transporter activity"/>
    <property type="evidence" value="ECO:0007669"/>
    <property type="project" value="InterPro"/>
</dbReference>
<dbReference type="Proteomes" id="UP000007812">
    <property type="component" value="Chromosome"/>
</dbReference>
<dbReference type="Gene3D" id="1.20.1250.20">
    <property type="entry name" value="MFS general substrate transporter like domains"/>
    <property type="match status" value="1"/>
</dbReference>
<proteinExistence type="predicted"/>
<evidence type="ECO:0000256" key="1">
    <source>
        <dbReference type="SAM" id="Phobius"/>
    </source>
</evidence>
<organism evidence="2 3">
    <name type="scientific">Metallosphaera cuprina (strain Ar-4)</name>
    <dbReference type="NCBI Taxonomy" id="1006006"/>
    <lineage>
        <taxon>Archaea</taxon>
        <taxon>Thermoproteota</taxon>
        <taxon>Thermoprotei</taxon>
        <taxon>Sulfolobales</taxon>
        <taxon>Sulfolobaceae</taxon>
        <taxon>Metallosphaera</taxon>
    </lineage>
</organism>
<dbReference type="HOGENOM" id="CLU_743178_0_0_2"/>
<dbReference type="KEGG" id="mcn:Mcup_0204"/>
<name>F4FYS4_METCR</name>
<protein>
    <submittedName>
        <fullName evidence="2">Major facilitator transporter</fullName>
    </submittedName>
</protein>
<dbReference type="EMBL" id="CP002656">
    <property type="protein sequence ID" value="AEB94313.1"/>
    <property type="molecule type" value="Genomic_DNA"/>
</dbReference>
<gene>
    <name evidence="2" type="ordered locus">Mcup_0204</name>
</gene>
<dbReference type="PATRIC" id="fig|1006006.8.peg.205"/>
<keyword evidence="1" id="KW-0472">Membrane</keyword>
<sequence length="385" mass="42637">MGIPFKGYSLPILHCMRRFISQPLLVAGITYIGIWYPVTLYSTTNSIFLLGLATTLYNLANAAGSYLWGIILDRSERRLEFGVMLPIALTLSSFLLGRGFYEGLIAYGLIGFISAMNSPLYSLILLENYSFERVPKMNSILSQFTLVGNIVGSISAVFESSWLFPFILCFLSVPVSFVSLLGTRGKINVDKITRLKSLRGLLGALSSFAAFNFGAELFFTTFVPLNYISGNPRYLIYVSYTILYVLDEGVYYLASKLTSGKESFFMYLSIMGRALVVLSVSIILRTGTRLGQSTVSMFVLFGSFYPLYGNSFFSFMFKNIRKNRGAIIGVFNAVEDMANIAGSSTVSFLGNNINLDYLVAFYSFAFSALSLYSFISKKLPASSAE</sequence>
<feature type="transmembrane region" description="Helical" evidence="1">
    <location>
        <begin position="162"/>
        <end position="181"/>
    </location>
</feature>
<dbReference type="STRING" id="1006006.Mcup_0204"/>
<evidence type="ECO:0000313" key="3">
    <source>
        <dbReference type="Proteomes" id="UP000007812"/>
    </source>
</evidence>
<feature type="transmembrane region" description="Helical" evidence="1">
    <location>
        <begin position="201"/>
        <end position="222"/>
    </location>
</feature>